<sequence length="225" mass="25299">MLLLRASPEVKRLALFVSYHVRNTVLLRAGLRRLPPMLLCAATFWLLDHLYTVKEHAITNWARENGLVIERHCSSFCEIFQLETGNTAPVQEQKIRIIILVPTPDVAEDTADNIVVPPELVAAPGQPPRERNIEEHPWWSTAGLYKPPPPPRPDTLYKFAIRSPIGGGLKVDSIVQCSVGDAIVLGEGQEIKALEGDRSYKPVSFMHAEHRAIHAPYTPNFVYWL</sequence>
<dbReference type="EMBL" id="CABFNQ020000682">
    <property type="protein sequence ID" value="CAH0022723.1"/>
    <property type="molecule type" value="Genomic_DNA"/>
</dbReference>
<gene>
    <name evidence="1" type="ORF">CRHIZ90672A_00012844</name>
</gene>
<accession>A0A9N9VJ50</accession>
<evidence type="ECO:0000313" key="1">
    <source>
        <dbReference type="EMBL" id="CAH0022723.1"/>
    </source>
</evidence>
<dbReference type="AlphaFoldDB" id="A0A9N9VJ50"/>
<keyword evidence="2" id="KW-1185">Reference proteome</keyword>
<organism evidence="1 2">
    <name type="scientific">Clonostachys rhizophaga</name>
    <dbReference type="NCBI Taxonomy" id="160324"/>
    <lineage>
        <taxon>Eukaryota</taxon>
        <taxon>Fungi</taxon>
        <taxon>Dikarya</taxon>
        <taxon>Ascomycota</taxon>
        <taxon>Pezizomycotina</taxon>
        <taxon>Sordariomycetes</taxon>
        <taxon>Hypocreomycetidae</taxon>
        <taxon>Hypocreales</taxon>
        <taxon>Bionectriaceae</taxon>
        <taxon>Clonostachys</taxon>
    </lineage>
</organism>
<protein>
    <submittedName>
        <fullName evidence="1">Uncharacterized protein</fullName>
    </submittedName>
</protein>
<name>A0A9N9VJ50_9HYPO</name>
<reference evidence="1" key="1">
    <citation type="submission" date="2021-10" db="EMBL/GenBank/DDBJ databases">
        <authorList>
            <person name="Piombo E."/>
        </authorList>
    </citation>
    <scope>NUCLEOTIDE SEQUENCE</scope>
</reference>
<comment type="caution">
    <text evidence="1">The sequence shown here is derived from an EMBL/GenBank/DDBJ whole genome shotgun (WGS) entry which is preliminary data.</text>
</comment>
<evidence type="ECO:0000313" key="2">
    <source>
        <dbReference type="Proteomes" id="UP000696573"/>
    </source>
</evidence>
<dbReference type="OrthoDB" id="5117763at2759"/>
<proteinExistence type="predicted"/>
<dbReference type="Proteomes" id="UP000696573">
    <property type="component" value="Unassembled WGS sequence"/>
</dbReference>